<evidence type="ECO:0000313" key="3">
    <source>
        <dbReference type="EMBL" id="GFD04712.1"/>
    </source>
</evidence>
<reference evidence="3" key="1">
    <citation type="journal article" date="2019" name="Sci. Rep.">
        <title>Draft genome of Tanacetum cinerariifolium, the natural source of mosquito coil.</title>
        <authorList>
            <person name="Yamashiro T."/>
            <person name="Shiraishi A."/>
            <person name="Satake H."/>
            <person name="Nakayama K."/>
        </authorList>
    </citation>
    <scope>NUCLEOTIDE SEQUENCE</scope>
</reference>
<evidence type="ECO:0000256" key="1">
    <source>
        <dbReference type="SAM" id="Coils"/>
    </source>
</evidence>
<feature type="non-terminal residue" evidence="3">
    <location>
        <position position="145"/>
    </location>
</feature>
<protein>
    <submittedName>
        <fullName evidence="3">Uncharacterized protein</fullName>
    </submittedName>
</protein>
<name>A0A699T2S2_TANCI</name>
<comment type="caution">
    <text evidence="3">The sequence shown here is derived from an EMBL/GenBank/DDBJ whole genome shotgun (WGS) entry which is preliminary data.</text>
</comment>
<dbReference type="EMBL" id="BKCJ011213623">
    <property type="protein sequence ID" value="GFD04712.1"/>
    <property type="molecule type" value="Genomic_DNA"/>
</dbReference>
<feature type="region of interest" description="Disordered" evidence="2">
    <location>
        <begin position="109"/>
        <end position="145"/>
    </location>
</feature>
<feature type="coiled-coil region" evidence="1">
    <location>
        <begin position="31"/>
        <end position="72"/>
    </location>
</feature>
<proteinExistence type="predicted"/>
<organism evidence="3">
    <name type="scientific">Tanacetum cinerariifolium</name>
    <name type="common">Dalmatian daisy</name>
    <name type="synonym">Chrysanthemum cinerariifolium</name>
    <dbReference type="NCBI Taxonomy" id="118510"/>
    <lineage>
        <taxon>Eukaryota</taxon>
        <taxon>Viridiplantae</taxon>
        <taxon>Streptophyta</taxon>
        <taxon>Embryophyta</taxon>
        <taxon>Tracheophyta</taxon>
        <taxon>Spermatophyta</taxon>
        <taxon>Magnoliopsida</taxon>
        <taxon>eudicotyledons</taxon>
        <taxon>Gunneridae</taxon>
        <taxon>Pentapetalae</taxon>
        <taxon>asterids</taxon>
        <taxon>campanulids</taxon>
        <taxon>Asterales</taxon>
        <taxon>Asteraceae</taxon>
        <taxon>Asteroideae</taxon>
        <taxon>Anthemideae</taxon>
        <taxon>Anthemidinae</taxon>
        <taxon>Tanacetum</taxon>
    </lineage>
</organism>
<accession>A0A699T2S2</accession>
<sequence>AVSSCQSGNEGPVAADLNSATPAVAEQAGKVQELITQIDRQKAVIETEKNKLTALQQQLEGARQNLEGLKKEGLKPKLPECRAAGPHAVDSSVGRYAEAVGLAHYRHARGQRGQAQVKPLGGVKLGPERAGNVAGRQKAGDGGSR</sequence>
<keyword evidence="1" id="KW-0175">Coiled coil</keyword>
<feature type="non-terminal residue" evidence="3">
    <location>
        <position position="1"/>
    </location>
</feature>
<feature type="region of interest" description="Disordered" evidence="2">
    <location>
        <begin position="1"/>
        <end position="20"/>
    </location>
</feature>
<dbReference type="AlphaFoldDB" id="A0A699T2S2"/>
<evidence type="ECO:0000256" key="2">
    <source>
        <dbReference type="SAM" id="MobiDB-lite"/>
    </source>
</evidence>
<gene>
    <name evidence="3" type="ORF">Tci_876681</name>
</gene>